<evidence type="ECO:0000313" key="3">
    <source>
        <dbReference type="Proteomes" id="UP001469365"/>
    </source>
</evidence>
<keyword evidence="1" id="KW-0732">Signal</keyword>
<feature type="signal peptide" evidence="1">
    <location>
        <begin position="1"/>
        <end position="27"/>
    </location>
</feature>
<keyword evidence="3" id="KW-1185">Reference proteome</keyword>
<comment type="caution">
    <text evidence="2">The sequence shown here is derived from an EMBL/GenBank/DDBJ whole genome shotgun (WGS) entry which is preliminary data.</text>
</comment>
<evidence type="ECO:0000313" key="2">
    <source>
        <dbReference type="EMBL" id="MEK8129568.1"/>
    </source>
</evidence>
<gene>
    <name evidence="2" type="ORF">WMW72_16805</name>
</gene>
<organism evidence="2 3">
    <name type="scientific">Paenibacillus filicis</name>
    <dbReference type="NCBI Taxonomy" id="669464"/>
    <lineage>
        <taxon>Bacteria</taxon>
        <taxon>Bacillati</taxon>
        <taxon>Bacillota</taxon>
        <taxon>Bacilli</taxon>
        <taxon>Bacillales</taxon>
        <taxon>Paenibacillaceae</taxon>
        <taxon>Paenibacillus</taxon>
    </lineage>
</organism>
<evidence type="ECO:0000256" key="1">
    <source>
        <dbReference type="SAM" id="SignalP"/>
    </source>
</evidence>
<feature type="chain" id="PRO_5046748895" evidence="1">
    <location>
        <begin position="28"/>
        <end position="578"/>
    </location>
</feature>
<proteinExistence type="predicted"/>
<dbReference type="Proteomes" id="UP001469365">
    <property type="component" value="Unassembled WGS sequence"/>
</dbReference>
<sequence>MNQPWKSGVAALVVGAMVIQGSAVVLAADAETPAAASVVAPSNYGLTADIRAAVKSVTVDRTAQGLQLSATVRLYNGGTAQTRVPEHELRLYGADGITYVLKPSASNKTALQPKEIGELVYLATVDSKDNFRADHLSWVKVNEYVYPKQETTLLEVPVNQVWYGAGQASLSNLPTLAWGEKFSIPGVNSELTYTTSQYAIQHTDKGQVLLVTLLAENPGAGRETVPAFRLDGADEQKAYRGAPTEQQPAVLEAGEQAYLHYAIPLETGTTLKQLTVVTTEAFVPKEAGAQPVAVDTGKLYLALPADGQGQPVPAAYTLGTPIAFDPVSKLVDGQTAVSLMELHLNENPDLGYQTAVGKFKLTNRGTAPVALPAFGAELVGSGGATYAGARQANVTAQLNPGLSYIVNYSFNVPKSEQAEAYTMKLLDGKSAAPYASTVASLRTPLEKDGDSLNGETKFKLYPFEVKFNDYTISAMFNSQTFTYSYKILLDLNITQADDVVVDESSSKLRFEAVDSMGRVLDSLDAPFAGKNRLISGRQMLTFNNIKSEQLDSNVTIRVYEAVDLPGGTSSKRLIKTLK</sequence>
<accession>A0ABU9DPA0</accession>
<dbReference type="RefSeq" id="WP_341416677.1">
    <property type="nucleotide sequence ID" value="NZ_JBBPCC010000010.1"/>
</dbReference>
<protein>
    <submittedName>
        <fullName evidence="2">Uncharacterized protein</fullName>
    </submittedName>
</protein>
<reference evidence="2 3" key="1">
    <citation type="submission" date="2024-04" db="EMBL/GenBank/DDBJ databases">
        <title>draft genome sequnece of Paenibacillus filicis.</title>
        <authorList>
            <person name="Kim D.-U."/>
        </authorList>
    </citation>
    <scope>NUCLEOTIDE SEQUENCE [LARGE SCALE GENOMIC DNA]</scope>
    <source>
        <strain evidence="2 3">KACC14197</strain>
    </source>
</reference>
<dbReference type="EMBL" id="JBBPCC010000010">
    <property type="protein sequence ID" value="MEK8129568.1"/>
    <property type="molecule type" value="Genomic_DNA"/>
</dbReference>
<name>A0ABU9DPA0_9BACL</name>